<evidence type="ECO:0000256" key="1">
    <source>
        <dbReference type="SAM" id="MobiDB-lite"/>
    </source>
</evidence>
<evidence type="ECO:0000313" key="2">
    <source>
        <dbReference type="EMBL" id="SIT38801.1"/>
    </source>
</evidence>
<name>A0A1N7RUM9_9BURK</name>
<dbReference type="AlphaFoldDB" id="A0A1N7RUM9"/>
<accession>A0A1N7RUM9</accession>
<evidence type="ECO:0000313" key="3">
    <source>
        <dbReference type="Proteomes" id="UP000187012"/>
    </source>
</evidence>
<feature type="region of interest" description="Disordered" evidence="1">
    <location>
        <begin position="1"/>
        <end position="20"/>
    </location>
</feature>
<sequence>MVTHGATGGWQGSGREREGD</sequence>
<protein>
    <submittedName>
        <fullName evidence="2">Uncharacterized protein</fullName>
    </submittedName>
</protein>
<organism evidence="2 3">
    <name type="scientific">Paraburkholderia ribeironis</name>
    <dbReference type="NCBI Taxonomy" id="1247936"/>
    <lineage>
        <taxon>Bacteria</taxon>
        <taxon>Pseudomonadati</taxon>
        <taxon>Pseudomonadota</taxon>
        <taxon>Betaproteobacteria</taxon>
        <taxon>Burkholderiales</taxon>
        <taxon>Burkholderiaceae</taxon>
        <taxon>Paraburkholderia</taxon>
    </lineage>
</organism>
<feature type="compositionally biased region" description="Gly residues" evidence="1">
    <location>
        <begin position="1"/>
        <end position="12"/>
    </location>
</feature>
<reference evidence="2 3" key="1">
    <citation type="submission" date="2016-12" db="EMBL/GenBank/DDBJ databases">
        <authorList>
            <person name="Song W.-J."/>
            <person name="Kurnit D.M."/>
        </authorList>
    </citation>
    <scope>NUCLEOTIDE SEQUENCE [LARGE SCALE GENOMIC DNA]</scope>
    <source>
        <strain evidence="2 3">STM7296</strain>
    </source>
</reference>
<keyword evidence="3" id="KW-1185">Reference proteome</keyword>
<proteinExistence type="predicted"/>
<dbReference type="Proteomes" id="UP000187012">
    <property type="component" value="Unassembled WGS sequence"/>
</dbReference>
<dbReference type="EMBL" id="CYGX02000017">
    <property type="protein sequence ID" value="SIT38801.1"/>
    <property type="molecule type" value="Genomic_DNA"/>
</dbReference>
<gene>
    <name evidence="2" type="ORF">BN2475_170066</name>
</gene>